<dbReference type="EMBL" id="CP001824">
    <property type="protein sequence ID" value="ACZ40467.1"/>
    <property type="molecule type" value="Genomic_DNA"/>
</dbReference>
<proteinExistence type="predicted"/>
<dbReference type="PANTHER" id="PTHR35176:SF2">
    <property type="entry name" value="F420H(2)-DEPENDENT REDUCTASE RV1155"/>
    <property type="match status" value="1"/>
</dbReference>
<dbReference type="InterPro" id="IPR011576">
    <property type="entry name" value="Pyridox_Oxase_N"/>
</dbReference>
<name>D1C9H4_SPHTD</name>
<reference evidence="3 4" key="2">
    <citation type="journal article" date="2010" name="Stand. Genomic Sci.">
        <title>Complete genome sequence of Desulfohalobium retbaense type strain (HR(100)).</title>
        <authorList>
            <person name="Spring S."/>
            <person name="Nolan M."/>
            <person name="Lapidus A."/>
            <person name="Glavina Del Rio T."/>
            <person name="Copeland A."/>
            <person name="Tice H."/>
            <person name="Cheng J.F."/>
            <person name="Lucas S."/>
            <person name="Land M."/>
            <person name="Chen F."/>
            <person name="Bruce D."/>
            <person name="Goodwin L."/>
            <person name="Pitluck S."/>
            <person name="Ivanova N."/>
            <person name="Mavromatis K."/>
            <person name="Mikhailova N."/>
            <person name="Pati A."/>
            <person name="Chen A."/>
            <person name="Palaniappan K."/>
            <person name="Hauser L."/>
            <person name="Chang Y.J."/>
            <person name="Jeffries C.D."/>
            <person name="Munk C."/>
            <person name="Kiss H."/>
            <person name="Chain P."/>
            <person name="Han C."/>
            <person name="Brettin T."/>
            <person name="Detter J.C."/>
            <person name="Schuler E."/>
            <person name="Goker M."/>
            <person name="Rohde M."/>
            <person name="Bristow J."/>
            <person name="Eisen J.A."/>
            <person name="Markowitz V."/>
            <person name="Hugenholtz P."/>
            <person name="Kyrpides N.C."/>
            <person name="Klenk H.P."/>
        </authorList>
    </citation>
    <scope>NUCLEOTIDE SEQUENCE [LARGE SCALE GENOMIC DNA]</scope>
    <source>
        <strain evidence="4">ATCC 49802 / DSM 20745 / S 6022</strain>
    </source>
</reference>
<evidence type="ECO:0000313" key="4">
    <source>
        <dbReference type="Proteomes" id="UP000002027"/>
    </source>
</evidence>
<protein>
    <submittedName>
        <fullName evidence="3">PPOX class putative F420-dependent enzyme</fullName>
    </submittedName>
</protein>
<dbReference type="NCBIfam" id="TIGR03668">
    <property type="entry name" value="Rv0121_F420"/>
    <property type="match status" value="1"/>
</dbReference>
<dbReference type="Proteomes" id="UP000002027">
    <property type="component" value="Chromosome 2"/>
</dbReference>
<keyword evidence="1" id="KW-0560">Oxidoreductase</keyword>
<dbReference type="SUPFAM" id="SSF50475">
    <property type="entry name" value="FMN-binding split barrel"/>
    <property type="match status" value="1"/>
</dbReference>
<dbReference type="AlphaFoldDB" id="D1C9H4"/>
<sequence>MTVARASVRERAFIDRQRVGHLATVDARGAPSVVPVCYAYDGEYFYTPIDEKPKRRDRPLRRVRNVEATGRAALIIDRYDEDWSRLGWVHARGRAWILPPGAEGHATAVALLRERYAQYRAMALEAAPIIALAPDRLTSWGALDE</sequence>
<dbReference type="InterPro" id="IPR052019">
    <property type="entry name" value="F420H2_bilvrd_red/Heme_oxyg"/>
</dbReference>
<feature type="domain" description="Pyridoxamine 5'-phosphate oxidase N-terminal" evidence="2">
    <location>
        <begin position="11"/>
        <end position="140"/>
    </location>
</feature>
<evidence type="ECO:0000256" key="1">
    <source>
        <dbReference type="ARBA" id="ARBA00023002"/>
    </source>
</evidence>
<dbReference type="InParanoid" id="D1C9H4"/>
<evidence type="ECO:0000313" key="3">
    <source>
        <dbReference type="EMBL" id="ACZ40467.1"/>
    </source>
</evidence>
<dbReference type="RefSeq" id="WP_012873502.1">
    <property type="nucleotide sequence ID" value="NC_013524.1"/>
</dbReference>
<evidence type="ECO:0000259" key="2">
    <source>
        <dbReference type="Pfam" id="PF01243"/>
    </source>
</evidence>
<gene>
    <name evidence="3" type="ordered locus">Sthe_3066</name>
</gene>
<dbReference type="InterPro" id="IPR019967">
    <property type="entry name" value="F420-dep_enz_PPOX_Rv0121"/>
</dbReference>
<dbReference type="Pfam" id="PF01243">
    <property type="entry name" value="PNPOx_N"/>
    <property type="match status" value="1"/>
</dbReference>
<dbReference type="KEGG" id="sti:Sthe_3066"/>
<organism evidence="3 4">
    <name type="scientific">Sphaerobacter thermophilus (strain ATCC 49802 / DSM 20745 / KCCM 41009 / NCIMB 13125 / S 6022)</name>
    <dbReference type="NCBI Taxonomy" id="479434"/>
    <lineage>
        <taxon>Bacteria</taxon>
        <taxon>Pseudomonadati</taxon>
        <taxon>Thermomicrobiota</taxon>
        <taxon>Thermomicrobia</taxon>
        <taxon>Sphaerobacterales</taxon>
        <taxon>Sphaerobacterineae</taxon>
        <taxon>Sphaerobacteraceae</taxon>
        <taxon>Sphaerobacter</taxon>
    </lineage>
</organism>
<reference evidence="4" key="1">
    <citation type="submission" date="2009-11" db="EMBL/GenBank/DDBJ databases">
        <title>The complete chromosome 2 of Sphaerobacter thermophilus DSM 20745.</title>
        <authorList>
            <person name="Lucas S."/>
            <person name="Copeland A."/>
            <person name="Lapidus A."/>
            <person name="Glavina del Rio T."/>
            <person name="Dalin E."/>
            <person name="Tice H."/>
            <person name="Bruce D."/>
            <person name="Goodwin L."/>
            <person name="Pitluck S."/>
            <person name="Kyrpides N."/>
            <person name="Mavromatis K."/>
            <person name="Ivanova N."/>
            <person name="Mikhailova N."/>
            <person name="LaButti K.M."/>
            <person name="Clum A."/>
            <person name="Sun H.I."/>
            <person name="Brettin T."/>
            <person name="Detter J.C."/>
            <person name="Han C."/>
            <person name="Larimer F."/>
            <person name="Land M."/>
            <person name="Hauser L."/>
            <person name="Markowitz V."/>
            <person name="Cheng J.F."/>
            <person name="Hugenholtz P."/>
            <person name="Woyke T."/>
            <person name="Wu D."/>
            <person name="Steenblock K."/>
            <person name="Schneider S."/>
            <person name="Pukall R."/>
            <person name="Goeker M."/>
            <person name="Klenk H.P."/>
            <person name="Eisen J.A."/>
        </authorList>
    </citation>
    <scope>NUCLEOTIDE SEQUENCE [LARGE SCALE GENOMIC DNA]</scope>
    <source>
        <strain evidence="4">ATCC 49802 / DSM 20745 / S 6022</strain>
    </source>
</reference>
<dbReference type="InterPro" id="IPR012349">
    <property type="entry name" value="Split_barrel_FMN-bd"/>
</dbReference>
<dbReference type="eggNOG" id="COG3467">
    <property type="taxonomic scope" value="Bacteria"/>
</dbReference>
<dbReference type="GO" id="GO:0070967">
    <property type="term" value="F:coenzyme F420 binding"/>
    <property type="evidence" value="ECO:0007669"/>
    <property type="project" value="TreeGrafter"/>
</dbReference>
<dbReference type="STRING" id="479434.Sthe_3066"/>
<accession>D1C9H4</accession>
<dbReference type="Gene3D" id="2.30.110.10">
    <property type="entry name" value="Electron Transport, Fmn-binding Protein, Chain A"/>
    <property type="match status" value="1"/>
</dbReference>
<dbReference type="PANTHER" id="PTHR35176">
    <property type="entry name" value="HEME OXYGENASE HI_0854-RELATED"/>
    <property type="match status" value="1"/>
</dbReference>
<keyword evidence="4" id="KW-1185">Reference proteome</keyword>
<dbReference type="HOGENOM" id="CLU_115786_0_0_0"/>
<dbReference type="GO" id="GO:0005829">
    <property type="term" value="C:cytosol"/>
    <property type="evidence" value="ECO:0007669"/>
    <property type="project" value="TreeGrafter"/>
</dbReference>
<dbReference type="GO" id="GO:0016627">
    <property type="term" value="F:oxidoreductase activity, acting on the CH-CH group of donors"/>
    <property type="evidence" value="ECO:0007669"/>
    <property type="project" value="TreeGrafter"/>
</dbReference>